<evidence type="ECO:0000313" key="11">
    <source>
        <dbReference type="EMBL" id="MPM15376.1"/>
    </source>
</evidence>
<proteinExistence type="inferred from homology"/>
<keyword evidence="6 10" id="KW-0812">Transmembrane</keyword>
<dbReference type="PANTHER" id="PTHR36844:SF1">
    <property type="entry name" value="PROTEASE PRSW"/>
    <property type="match status" value="1"/>
</dbReference>
<evidence type="ECO:0000256" key="7">
    <source>
        <dbReference type="ARBA" id="ARBA00022801"/>
    </source>
</evidence>
<keyword evidence="7 11" id="KW-0378">Hydrolase</keyword>
<evidence type="ECO:0000256" key="9">
    <source>
        <dbReference type="ARBA" id="ARBA00023136"/>
    </source>
</evidence>
<keyword evidence="9 10" id="KW-0472">Membrane</keyword>
<protein>
    <recommendedName>
        <fullName evidence="3">Protease PrsW</fullName>
    </recommendedName>
</protein>
<evidence type="ECO:0000256" key="4">
    <source>
        <dbReference type="ARBA" id="ARBA00022475"/>
    </source>
</evidence>
<feature type="transmembrane region" description="Helical" evidence="10">
    <location>
        <begin position="167"/>
        <end position="185"/>
    </location>
</feature>
<evidence type="ECO:0000256" key="1">
    <source>
        <dbReference type="ARBA" id="ARBA00004651"/>
    </source>
</evidence>
<comment type="subcellular location">
    <subcellularLocation>
        <location evidence="1">Cell membrane</location>
        <topology evidence="1">Multi-pass membrane protein</topology>
    </subcellularLocation>
</comment>
<reference evidence="11" key="1">
    <citation type="submission" date="2019-08" db="EMBL/GenBank/DDBJ databases">
        <authorList>
            <person name="Kucharzyk K."/>
            <person name="Murdoch R.W."/>
            <person name="Higgins S."/>
            <person name="Loffler F."/>
        </authorList>
    </citation>
    <scope>NUCLEOTIDE SEQUENCE</scope>
</reference>
<feature type="transmembrane region" description="Helical" evidence="10">
    <location>
        <begin position="5"/>
        <end position="20"/>
    </location>
</feature>
<dbReference type="Pfam" id="PF13367">
    <property type="entry name" value="PrsW-protease"/>
    <property type="match status" value="1"/>
</dbReference>
<evidence type="ECO:0000256" key="3">
    <source>
        <dbReference type="ARBA" id="ARBA00018997"/>
    </source>
</evidence>
<dbReference type="InterPro" id="IPR023596">
    <property type="entry name" value="Peptidase_PrsW_arch/bac"/>
</dbReference>
<feature type="transmembrane region" description="Helical" evidence="10">
    <location>
        <begin position="135"/>
        <end position="155"/>
    </location>
</feature>
<dbReference type="PIRSF" id="PIRSF016933">
    <property type="entry name" value="PrsW"/>
    <property type="match status" value="1"/>
</dbReference>
<keyword evidence="4" id="KW-1003">Cell membrane</keyword>
<evidence type="ECO:0000256" key="8">
    <source>
        <dbReference type="ARBA" id="ARBA00022989"/>
    </source>
</evidence>
<dbReference type="PANTHER" id="PTHR36844">
    <property type="entry name" value="PROTEASE PRSW"/>
    <property type="match status" value="1"/>
</dbReference>
<comment type="caution">
    <text evidence="11">The sequence shown here is derived from an EMBL/GenBank/DDBJ whole genome shotgun (WGS) entry which is preliminary data.</text>
</comment>
<dbReference type="AlphaFoldDB" id="A0A644XGK9"/>
<name>A0A644XGK9_9ZZZZ</name>
<accession>A0A644XGK9</accession>
<feature type="transmembrane region" description="Helical" evidence="10">
    <location>
        <begin position="32"/>
        <end position="54"/>
    </location>
</feature>
<dbReference type="GO" id="GO:0005886">
    <property type="term" value="C:plasma membrane"/>
    <property type="evidence" value="ECO:0007669"/>
    <property type="project" value="UniProtKB-SubCell"/>
</dbReference>
<dbReference type="GO" id="GO:0008233">
    <property type="term" value="F:peptidase activity"/>
    <property type="evidence" value="ECO:0007669"/>
    <property type="project" value="UniProtKB-KW"/>
</dbReference>
<comment type="similarity">
    <text evidence="2">Belongs to the protease PrsW family.</text>
</comment>
<dbReference type="InterPro" id="IPR026898">
    <property type="entry name" value="PrsW"/>
</dbReference>
<feature type="transmembrane region" description="Helical" evidence="10">
    <location>
        <begin position="191"/>
        <end position="209"/>
    </location>
</feature>
<sequence length="236" mass="26676">MNLLLLAIAPVFLLVFYIYYRDKYEKEPIGMLIKALIAGGIIVIPILFVETYISDHVSKYSGSTGAFLNAFAVAGFTEELFKWLAVFLIFFRSRHFNERFDGIVYAGIVSLGFALVENIMYVVGSGSASTGYMRAITAVPAHMLFGVVMGYRFGLAKFLPKNKGWQLFMAFFMPFLLHGIYDYLLMEGKNWSIILFFPFVAFLWYFGLVRMKRHTLNSAFNSAKSGSEPTEGSAQQ</sequence>
<evidence type="ECO:0000256" key="5">
    <source>
        <dbReference type="ARBA" id="ARBA00022670"/>
    </source>
</evidence>
<keyword evidence="8 10" id="KW-1133">Transmembrane helix</keyword>
<evidence type="ECO:0000256" key="2">
    <source>
        <dbReference type="ARBA" id="ARBA00009165"/>
    </source>
</evidence>
<dbReference type="EMBL" id="VSSQ01002433">
    <property type="protein sequence ID" value="MPM15376.1"/>
    <property type="molecule type" value="Genomic_DNA"/>
</dbReference>
<evidence type="ECO:0000256" key="10">
    <source>
        <dbReference type="SAM" id="Phobius"/>
    </source>
</evidence>
<feature type="transmembrane region" description="Helical" evidence="10">
    <location>
        <begin position="103"/>
        <end position="123"/>
    </location>
</feature>
<organism evidence="11">
    <name type="scientific">bioreactor metagenome</name>
    <dbReference type="NCBI Taxonomy" id="1076179"/>
    <lineage>
        <taxon>unclassified sequences</taxon>
        <taxon>metagenomes</taxon>
        <taxon>ecological metagenomes</taxon>
    </lineage>
</organism>
<dbReference type="GO" id="GO:0006508">
    <property type="term" value="P:proteolysis"/>
    <property type="evidence" value="ECO:0007669"/>
    <property type="project" value="UniProtKB-KW"/>
</dbReference>
<feature type="transmembrane region" description="Helical" evidence="10">
    <location>
        <begin position="66"/>
        <end position="91"/>
    </location>
</feature>
<gene>
    <name evidence="11" type="primary">prsW_3</name>
    <name evidence="11" type="ORF">SDC9_61745</name>
</gene>
<evidence type="ECO:0000256" key="6">
    <source>
        <dbReference type="ARBA" id="ARBA00022692"/>
    </source>
</evidence>
<keyword evidence="5 11" id="KW-0645">Protease</keyword>